<gene>
    <name evidence="2" type="ORF">PCOR1329_LOCUS53144</name>
</gene>
<proteinExistence type="predicted"/>
<keyword evidence="3" id="KW-1185">Reference proteome</keyword>
<dbReference type="EMBL" id="CAUYUJ010016475">
    <property type="protein sequence ID" value="CAK0865694.1"/>
    <property type="molecule type" value="Genomic_DNA"/>
</dbReference>
<dbReference type="Proteomes" id="UP001189429">
    <property type="component" value="Unassembled WGS sequence"/>
</dbReference>
<comment type="caution">
    <text evidence="2">The sequence shown here is derived from an EMBL/GenBank/DDBJ whole genome shotgun (WGS) entry which is preliminary data.</text>
</comment>
<protein>
    <submittedName>
        <fullName evidence="2">Uncharacterized protein</fullName>
    </submittedName>
</protein>
<name>A0ABN9UZH2_9DINO</name>
<sequence>MAEGSCKVYLDIDIDGEKAAYELGRDFVDACDIKYSLSSKDVLKLGGSEIARLPELFESDFEWSQKGKALPPQQRVVIELAEKDRDAAARQPPRTARPTWPRPTRAPARPRR</sequence>
<accession>A0ABN9UZH2</accession>
<evidence type="ECO:0000256" key="1">
    <source>
        <dbReference type="SAM" id="MobiDB-lite"/>
    </source>
</evidence>
<evidence type="ECO:0000313" key="2">
    <source>
        <dbReference type="EMBL" id="CAK0865694.1"/>
    </source>
</evidence>
<organism evidence="2 3">
    <name type="scientific">Prorocentrum cordatum</name>
    <dbReference type="NCBI Taxonomy" id="2364126"/>
    <lineage>
        <taxon>Eukaryota</taxon>
        <taxon>Sar</taxon>
        <taxon>Alveolata</taxon>
        <taxon>Dinophyceae</taxon>
        <taxon>Prorocentrales</taxon>
        <taxon>Prorocentraceae</taxon>
        <taxon>Prorocentrum</taxon>
    </lineage>
</organism>
<feature type="compositionally biased region" description="Low complexity" evidence="1">
    <location>
        <begin position="89"/>
        <end position="112"/>
    </location>
</feature>
<evidence type="ECO:0000313" key="3">
    <source>
        <dbReference type="Proteomes" id="UP001189429"/>
    </source>
</evidence>
<feature type="region of interest" description="Disordered" evidence="1">
    <location>
        <begin position="83"/>
        <end position="112"/>
    </location>
</feature>
<reference evidence="2" key="1">
    <citation type="submission" date="2023-10" db="EMBL/GenBank/DDBJ databases">
        <authorList>
            <person name="Chen Y."/>
            <person name="Shah S."/>
            <person name="Dougan E. K."/>
            <person name="Thang M."/>
            <person name="Chan C."/>
        </authorList>
    </citation>
    <scope>NUCLEOTIDE SEQUENCE [LARGE SCALE GENOMIC DNA]</scope>
</reference>